<sequence length="72" mass="7940">MELWPAGHVFRARNRVRVLVAGGFHPRFARNTGTGDQLTAQMRAVGFEVLHDADHPSSITLPSRAPGVPRPR</sequence>
<dbReference type="RefSeq" id="WP_184367952.1">
    <property type="nucleotide sequence ID" value="NZ_BAAAKM010000012.1"/>
</dbReference>
<comment type="caution">
    <text evidence="1">The sequence shown here is derived from an EMBL/GenBank/DDBJ whole genome shotgun (WGS) entry which is preliminary data.</text>
</comment>
<protein>
    <submittedName>
        <fullName evidence="1">Putative acyl esterase</fullName>
    </submittedName>
</protein>
<name>A0A840WBT2_9ACTN</name>
<evidence type="ECO:0000313" key="2">
    <source>
        <dbReference type="Proteomes" id="UP000579647"/>
    </source>
</evidence>
<accession>A0A840WBT2</accession>
<dbReference type="EMBL" id="JACHDO010000001">
    <property type="protein sequence ID" value="MBB5494449.1"/>
    <property type="molecule type" value="Genomic_DNA"/>
</dbReference>
<dbReference type="SUPFAM" id="SSF49785">
    <property type="entry name" value="Galactose-binding domain-like"/>
    <property type="match status" value="1"/>
</dbReference>
<reference evidence="1 2" key="1">
    <citation type="submission" date="2020-08" db="EMBL/GenBank/DDBJ databases">
        <title>Sequencing the genomes of 1000 actinobacteria strains.</title>
        <authorList>
            <person name="Klenk H.-P."/>
        </authorList>
    </citation>
    <scope>NUCLEOTIDE SEQUENCE [LARGE SCALE GENOMIC DNA]</scope>
    <source>
        <strain evidence="1 2">DSM 44598</strain>
    </source>
</reference>
<gene>
    <name evidence="1" type="ORF">HNR07_005586</name>
</gene>
<keyword evidence="2" id="KW-1185">Reference proteome</keyword>
<dbReference type="Gene3D" id="2.60.120.260">
    <property type="entry name" value="Galactose-binding domain-like"/>
    <property type="match status" value="1"/>
</dbReference>
<dbReference type="AlphaFoldDB" id="A0A840WBT2"/>
<organism evidence="1 2">
    <name type="scientific">Nocardiopsis metallicus</name>
    <dbReference type="NCBI Taxonomy" id="179819"/>
    <lineage>
        <taxon>Bacteria</taxon>
        <taxon>Bacillati</taxon>
        <taxon>Actinomycetota</taxon>
        <taxon>Actinomycetes</taxon>
        <taxon>Streptosporangiales</taxon>
        <taxon>Nocardiopsidaceae</taxon>
        <taxon>Nocardiopsis</taxon>
    </lineage>
</organism>
<evidence type="ECO:0000313" key="1">
    <source>
        <dbReference type="EMBL" id="MBB5494449.1"/>
    </source>
</evidence>
<dbReference type="Proteomes" id="UP000579647">
    <property type="component" value="Unassembled WGS sequence"/>
</dbReference>
<proteinExistence type="predicted"/>
<dbReference type="InterPro" id="IPR008979">
    <property type="entry name" value="Galactose-bd-like_sf"/>
</dbReference>